<evidence type="ECO:0000256" key="8">
    <source>
        <dbReference type="ARBA" id="ARBA00023212"/>
    </source>
</evidence>
<dbReference type="PANTHER" id="PTHR46507">
    <property type="entry name" value="AFADIN- AND ALPHA-ACTININ-BINDING PROTEIN"/>
    <property type="match status" value="1"/>
</dbReference>
<evidence type="ECO:0000256" key="5">
    <source>
        <dbReference type="ARBA" id="ARBA00022889"/>
    </source>
</evidence>
<evidence type="ECO:0000256" key="10">
    <source>
        <dbReference type="SAM" id="MobiDB-lite"/>
    </source>
</evidence>
<protein>
    <recommendedName>
        <fullName evidence="11">G protein gamma domain-containing protein</fullName>
    </recommendedName>
</protein>
<evidence type="ECO:0000313" key="12">
    <source>
        <dbReference type="EMBL" id="KAE9394655.1"/>
    </source>
</evidence>
<dbReference type="EMBL" id="ML769546">
    <property type="protein sequence ID" value="KAE9394655.1"/>
    <property type="molecule type" value="Genomic_DNA"/>
</dbReference>
<feature type="coiled-coil region" evidence="9">
    <location>
        <begin position="219"/>
        <end position="246"/>
    </location>
</feature>
<dbReference type="PANTHER" id="PTHR46507:SF4">
    <property type="entry name" value="SSX FAMILY MEMBER 2 INTERACTING PROTEIN"/>
    <property type="match status" value="1"/>
</dbReference>
<keyword evidence="7 9" id="KW-0175">Coiled coil</keyword>
<dbReference type="InterPro" id="IPR021622">
    <property type="entry name" value="Afadin/alpha-actinin-bd"/>
</dbReference>
<sequence length="838" mass="90886">MATPAHKIVHWNSASPGYSDIESPSCQFSDDSIISTSSLQYVNSQLVAHGFAPAPGIDLEGLSKGDMDRAVKCLLDLLSQRMKDMSRAEKLTTELRTLRYDHERMISMHRTASESAANFEREVNLQKSRLASTTKTLQATEAAHKQTSTELQRTKAALQTVRAAHQAELKKKEKEVERMAEKWNKIADSQAKLGATASGLRFNGALAVELGGQIIGKGKNFLEVALEEAEKAREQLGRDNLGLRKMVLKAVNEVQSIVCEMKHTLRQPNAGTPTPMTLPELFPLSPPDFTTSTLSSALECLRDILKVLSSPTPSTSSSPEPQSAVSASELERLNQVIVQLKGELQRSQEEAASQTAETQAMLDRVAQDHHLVTGRPSTRSENPTNDSSPDITVDLLTVTARDEERERLDTLKKALEEERKKFTEAAIQLGKDRATLEAEKTRLKEEKRSWQVELMLAELPATPDASGAEDATSNLKTSASKLKPSPRKSPSKRFQINVGKGSGSRKPTRRSPSSILASPAKIGGDAEPAFETEFMPPSIIVAPPMMTTSSSTGSLLPTSFVLPPPSPRASLPPPKPALLLSGTTGLLDSSSQLAALQHAPPSIYPPDSVPQTGARPFPVAKPLATRMIHAYSPVRPSPLSPDTEFDSNLSGRGLDALMEMEELEDNMFPPIPQPATLNPSSFGSDDEGGLTLAQQLGLPDSPPESPVFTRPDSPLREKKAQSNVFRKQHPAHESRPIPRKARTAPTPTHTFRISKPRSTSTIEKGKGKARSGPLPIVKTTTRLAEQRANPSGPMAGRKEKENSTSASNSNEEPPDRAGKSVSNVRKPVSIRPGNQRAS</sequence>
<dbReference type="InterPro" id="IPR015898">
    <property type="entry name" value="G-protein_gamma-like_dom"/>
</dbReference>
<accession>A0A6A4HC24</accession>
<dbReference type="OrthoDB" id="312015at2759"/>
<evidence type="ECO:0000256" key="1">
    <source>
        <dbReference type="ARBA" id="ARBA00004282"/>
    </source>
</evidence>
<dbReference type="InterPro" id="IPR052300">
    <property type="entry name" value="Adhesion_Centrosome_assoc"/>
</dbReference>
<keyword evidence="4" id="KW-0963">Cytoplasm</keyword>
<feature type="coiled-coil region" evidence="9">
    <location>
        <begin position="330"/>
        <end position="357"/>
    </location>
</feature>
<dbReference type="GO" id="GO:0007155">
    <property type="term" value="P:cell adhesion"/>
    <property type="evidence" value="ECO:0007669"/>
    <property type="project" value="UniProtKB-KW"/>
</dbReference>
<comment type="similarity">
    <text evidence="3">Belongs to the ADIP family.</text>
</comment>
<evidence type="ECO:0000256" key="7">
    <source>
        <dbReference type="ARBA" id="ARBA00023054"/>
    </source>
</evidence>
<feature type="coiled-coil region" evidence="9">
    <location>
        <begin position="401"/>
        <end position="453"/>
    </location>
</feature>
<dbReference type="Proteomes" id="UP000799118">
    <property type="component" value="Unassembled WGS sequence"/>
</dbReference>
<keyword evidence="8" id="KW-0206">Cytoskeleton</keyword>
<feature type="coiled-coil region" evidence="9">
    <location>
        <begin position="155"/>
        <end position="182"/>
    </location>
</feature>
<evidence type="ECO:0000256" key="2">
    <source>
        <dbReference type="ARBA" id="ARBA00004300"/>
    </source>
</evidence>
<comment type="subcellular location">
    <subcellularLocation>
        <location evidence="1">Cell junction</location>
    </subcellularLocation>
    <subcellularLocation>
        <location evidence="2">Cytoplasm</location>
        <location evidence="2">Cytoskeleton</location>
        <location evidence="2">Microtubule organizing center</location>
        <location evidence="2">Centrosome</location>
    </subcellularLocation>
</comment>
<feature type="region of interest" description="Disordered" evidence="10">
    <location>
        <begin position="372"/>
        <end position="391"/>
    </location>
</feature>
<organism evidence="12 13">
    <name type="scientific">Gymnopus androsaceus JB14</name>
    <dbReference type="NCBI Taxonomy" id="1447944"/>
    <lineage>
        <taxon>Eukaryota</taxon>
        <taxon>Fungi</taxon>
        <taxon>Dikarya</taxon>
        <taxon>Basidiomycota</taxon>
        <taxon>Agaricomycotina</taxon>
        <taxon>Agaricomycetes</taxon>
        <taxon>Agaricomycetidae</taxon>
        <taxon>Agaricales</taxon>
        <taxon>Marasmiineae</taxon>
        <taxon>Omphalotaceae</taxon>
        <taxon>Gymnopus</taxon>
    </lineage>
</organism>
<evidence type="ECO:0000256" key="3">
    <source>
        <dbReference type="ARBA" id="ARBA00009291"/>
    </source>
</evidence>
<dbReference type="AlphaFoldDB" id="A0A6A4HC24"/>
<evidence type="ECO:0000256" key="9">
    <source>
        <dbReference type="SAM" id="Coils"/>
    </source>
</evidence>
<evidence type="ECO:0000256" key="4">
    <source>
        <dbReference type="ARBA" id="ARBA00022490"/>
    </source>
</evidence>
<keyword evidence="5" id="KW-0130">Cell adhesion</keyword>
<evidence type="ECO:0000313" key="13">
    <source>
        <dbReference type="Proteomes" id="UP000799118"/>
    </source>
</evidence>
<gene>
    <name evidence="12" type="ORF">BT96DRAFT_1047208</name>
</gene>
<evidence type="ECO:0000256" key="6">
    <source>
        <dbReference type="ARBA" id="ARBA00022949"/>
    </source>
</evidence>
<reference evidence="12" key="1">
    <citation type="journal article" date="2019" name="Environ. Microbiol.">
        <title>Fungal ecological strategies reflected in gene transcription - a case study of two litter decomposers.</title>
        <authorList>
            <person name="Barbi F."/>
            <person name="Kohler A."/>
            <person name="Barry K."/>
            <person name="Baskaran P."/>
            <person name="Daum C."/>
            <person name="Fauchery L."/>
            <person name="Ihrmark K."/>
            <person name="Kuo A."/>
            <person name="LaButti K."/>
            <person name="Lipzen A."/>
            <person name="Morin E."/>
            <person name="Grigoriev I.V."/>
            <person name="Henrissat B."/>
            <person name="Lindahl B."/>
            <person name="Martin F."/>
        </authorList>
    </citation>
    <scope>NUCLEOTIDE SEQUENCE</scope>
    <source>
        <strain evidence="12">JB14</strain>
    </source>
</reference>
<feature type="compositionally biased region" description="Polar residues" evidence="10">
    <location>
        <begin position="375"/>
        <end position="390"/>
    </location>
</feature>
<feature type="domain" description="G protein gamma" evidence="11">
    <location>
        <begin position="326"/>
        <end position="388"/>
    </location>
</feature>
<dbReference type="Pfam" id="PF11559">
    <property type="entry name" value="ADIP"/>
    <property type="match status" value="1"/>
</dbReference>
<keyword evidence="13" id="KW-1185">Reference proteome</keyword>
<feature type="region of interest" description="Disordered" evidence="10">
    <location>
        <begin position="461"/>
        <end position="523"/>
    </location>
</feature>
<proteinExistence type="inferred from homology"/>
<name>A0A6A4HC24_9AGAR</name>
<keyword evidence="6" id="KW-0965">Cell junction</keyword>
<feature type="region of interest" description="Disordered" evidence="10">
    <location>
        <begin position="667"/>
        <end position="838"/>
    </location>
</feature>
<dbReference type="GO" id="GO:0036064">
    <property type="term" value="C:ciliary basal body"/>
    <property type="evidence" value="ECO:0007669"/>
    <property type="project" value="TreeGrafter"/>
</dbReference>
<feature type="compositionally biased region" description="Polar residues" evidence="10">
    <location>
        <begin position="745"/>
        <end position="762"/>
    </location>
</feature>
<dbReference type="PROSITE" id="PS50058">
    <property type="entry name" value="G_PROTEIN_GAMMA"/>
    <property type="match status" value="1"/>
</dbReference>
<evidence type="ECO:0000259" key="11">
    <source>
        <dbReference type="PROSITE" id="PS50058"/>
    </source>
</evidence>
<dbReference type="GO" id="GO:0007186">
    <property type="term" value="P:G protein-coupled receptor signaling pathway"/>
    <property type="evidence" value="ECO:0007669"/>
    <property type="project" value="InterPro"/>
</dbReference>
<dbReference type="GO" id="GO:0035735">
    <property type="term" value="P:intraciliary transport involved in cilium assembly"/>
    <property type="evidence" value="ECO:0007669"/>
    <property type="project" value="TreeGrafter"/>
</dbReference>